<evidence type="ECO:0000313" key="4">
    <source>
        <dbReference type="Proteomes" id="UP000033483"/>
    </source>
</evidence>
<dbReference type="AlphaFoldDB" id="A0A0F4ZHW7"/>
<dbReference type="Proteomes" id="UP000033483">
    <property type="component" value="Unassembled WGS sequence"/>
</dbReference>
<dbReference type="Gene3D" id="1.20.1280.50">
    <property type="match status" value="1"/>
</dbReference>
<dbReference type="EMBL" id="LAEV01000467">
    <property type="protein sequence ID" value="KKA30194.1"/>
    <property type="molecule type" value="Genomic_DNA"/>
</dbReference>
<dbReference type="OrthoDB" id="5396937at2759"/>
<dbReference type="InterPro" id="IPR001810">
    <property type="entry name" value="F-box_dom"/>
</dbReference>
<proteinExistence type="predicted"/>
<comment type="caution">
    <text evidence="3">The sequence shown here is derived from an EMBL/GenBank/DDBJ whole genome shotgun (WGS) entry which is preliminary data.</text>
</comment>
<reference evidence="3 4" key="1">
    <citation type="submission" date="2015-03" db="EMBL/GenBank/DDBJ databases">
        <authorList>
            <person name="Radwan O."/>
            <person name="Al-Naeli F.A."/>
            <person name="Rendon G.A."/>
            <person name="Fields C."/>
        </authorList>
    </citation>
    <scope>NUCLEOTIDE SEQUENCE [LARGE SCALE GENOMIC DNA]</scope>
    <source>
        <strain evidence="3">CR-DP1</strain>
    </source>
</reference>
<organism evidence="3 4">
    <name type="scientific">Thielaviopsis punctulata</name>
    <dbReference type="NCBI Taxonomy" id="72032"/>
    <lineage>
        <taxon>Eukaryota</taxon>
        <taxon>Fungi</taxon>
        <taxon>Dikarya</taxon>
        <taxon>Ascomycota</taxon>
        <taxon>Pezizomycotina</taxon>
        <taxon>Sordariomycetes</taxon>
        <taxon>Hypocreomycetidae</taxon>
        <taxon>Microascales</taxon>
        <taxon>Ceratocystidaceae</taxon>
        <taxon>Thielaviopsis</taxon>
    </lineage>
</organism>
<feature type="compositionally biased region" description="Basic residues" evidence="1">
    <location>
        <begin position="397"/>
        <end position="411"/>
    </location>
</feature>
<dbReference type="SUPFAM" id="SSF81383">
    <property type="entry name" value="F-box domain"/>
    <property type="match status" value="1"/>
</dbReference>
<feature type="compositionally biased region" description="Low complexity" evidence="1">
    <location>
        <begin position="372"/>
        <end position="391"/>
    </location>
</feature>
<dbReference type="InterPro" id="IPR036047">
    <property type="entry name" value="F-box-like_dom_sf"/>
</dbReference>
<dbReference type="Pfam" id="PF12937">
    <property type="entry name" value="F-box-like"/>
    <property type="match status" value="1"/>
</dbReference>
<evidence type="ECO:0000256" key="1">
    <source>
        <dbReference type="SAM" id="MobiDB-lite"/>
    </source>
</evidence>
<keyword evidence="4" id="KW-1185">Reference proteome</keyword>
<sequence>MDHHGSAEFASERFFSKLQEQEHQVNGSATAFIPSSSTFILPVHEGGYIEDAPPRPDQKQKASFASSLRFKLLKTHSGLDPEDRLDLTRRRSVVPGDLLFRNLPVELQLQVYEFLSFSDVLNLRAVSRSWHALVTEQNVWLARFHLRNSIPAYALRLFPVPANPADWFYHLCTIWSRLHISAKIAHLTCDWVIAEIFLRRTPAQRAEFAAQRERMRRRLIPIVFTIFHFFETYRQLHAEYVMSNPGHGLHFEPYTLNPIEARIMQGYDDQILLRVHEVFPVVISTFCRQLRPPTYAGTIERGIRGYHKDKPSDEVTAAIICLGGPYQMVRLWEIIGYNHRRNAVDHWYEHLLTEPKRPASTADPRRLVPTISHGGQPSASSSSQAPQHHTPAPAPTKTKHKFLGRLGRKKSNSGMRDAAAAAVLPTPPASSISSPTVGTSPFPASDAYNPLSPANDLLLRGRPMAPLHAHVARKLVPDMPVLQKIWMVTAEALILERRVVQRAQDIKRNAQVLFDLIREPSLADEDEIWYGREVLDALQPPMKTMPMQADMMDLDEPM</sequence>
<feature type="region of interest" description="Disordered" evidence="1">
    <location>
        <begin position="357"/>
        <end position="438"/>
    </location>
</feature>
<name>A0A0F4ZHW7_9PEZI</name>
<evidence type="ECO:0000259" key="2">
    <source>
        <dbReference type="PROSITE" id="PS50181"/>
    </source>
</evidence>
<evidence type="ECO:0000313" key="3">
    <source>
        <dbReference type="EMBL" id="KKA30194.1"/>
    </source>
</evidence>
<accession>A0A0F4ZHW7</accession>
<gene>
    <name evidence="3" type="ORF">TD95_001907</name>
</gene>
<dbReference type="PROSITE" id="PS50181">
    <property type="entry name" value="FBOX"/>
    <property type="match status" value="1"/>
</dbReference>
<feature type="domain" description="F-box" evidence="2">
    <location>
        <begin position="97"/>
        <end position="143"/>
    </location>
</feature>
<protein>
    <recommendedName>
        <fullName evidence="2">F-box domain-containing protein</fullName>
    </recommendedName>
</protein>
<dbReference type="SMART" id="SM00256">
    <property type="entry name" value="FBOX"/>
    <property type="match status" value="1"/>
</dbReference>